<feature type="coiled-coil region" evidence="1">
    <location>
        <begin position="19"/>
        <end position="46"/>
    </location>
</feature>
<organism evidence="2 3">
    <name type="scientific">Pseudomonas fluorescens</name>
    <dbReference type="NCBI Taxonomy" id="294"/>
    <lineage>
        <taxon>Bacteria</taxon>
        <taxon>Pseudomonadati</taxon>
        <taxon>Pseudomonadota</taxon>
        <taxon>Gammaproteobacteria</taxon>
        <taxon>Pseudomonadales</taxon>
        <taxon>Pseudomonadaceae</taxon>
        <taxon>Pseudomonas</taxon>
    </lineage>
</organism>
<sequence length="116" mass="13612">MRAEVQGAIALLTKTVHKAREKEERFKGLKREISELNIYISALENELIILRLEHSDWTQRNIASQEKYQALLDDFRSFRGSSKKEYEAIEIENSELKKTLMKVTRLRVIHNAPNKN</sequence>
<gene>
    <name evidence="2" type="ORF">BK671_13985</name>
</gene>
<dbReference type="AlphaFoldDB" id="A0A423LIG9"/>
<dbReference type="EMBL" id="MOBU01000009">
    <property type="protein sequence ID" value="RON68048.1"/>
    <property type="molecule type" value="Genomic_DNA"/>
</dbReference>
<keyword evidence="1" id="KW-0175">Coiled coil</keyword>
<proteinExistence type="predicted"/>
<evidence type="ECO:0000313" key="2">
    <source>
        <dbReference type="EMBL" id="RON68048.1"/>
    </source>
</evidence>
<accession>A0A423LIG9</accession>
<name>A0A423LIG9_PSEFL</name>
<reference evidence="2 3" key="1">
    <citation type="submission" date="2016-10" db="EMBL/GenBank/DDBJ databases">
        <title>Comparative genome analysis of multiple Pseudomonas spp. focuses on biocontrol and plant growth promoting traits.</title>
        <authorList>
            <person name="Tao X.-Y."/>
            <person name="Taylor C.G."/>
        </authorList>
    </citation>
    <scope>NUCLEOTIDE SEQUENCE [LARGE SCALE GENOMIC DNA]</scope>
    <source>
        <strain evidence="2 3">24D3</strain>
    </source>
</reference>
<evidence type="ECO:0000313" key="3">
    <source>
        <dbReference type="Proteomes" id="UP000285757"/>
    </source>
</evidence>
<protein>
    <submittedName>
        <fullName evidence="2">Uncharacterized protein</fullName>
    </submittedName>
</protein>
<dbReference type="Proteomes" id="UP000285757">
    <property type="component" value="Unassembled WGS sequence"/>
</dbReference>
<evidence type="ECO:0000256" key="1">
    <source>
        <dbReference type="SAM" id="Coils"/>
    </source>
</evidence>
<comment type="caution">
    <text evidence="2">The sequence shown here is derived from an EMBL/GenBank/DDBJ whole genome shotgun (WGS) entry which is preliminary data.</text>
</comment>